<keyword evidence="4 7" id="KW-0812">Transmembrane</keyword>
<evidence type="ECO:0000313" key="8">
    <source>
        <dbReference type="EMBL" id="CAB4944460.1"/>
    </source>
</evidence>
<dbReference type="Pfam" id="PF05977">
    <property type="entry name" value="MFS_3"/>
    <property type="match status" value="1"/>
</dbReference>
<dbReference type="EMBL" id="CAFBND010000046">
    <property type="protein sequence ID" value="CAB4944460.1"/>
    <property type="molecule type" value="Genomic_DNA"/>
</dbReference>
<keyword evidence="2" id="KW-0813">Transport</keyword>
<feature type="transmembrane region" description="Helical" evidence="7">
    <location>
        <begin position="386"/>
        <end position="405"/>
    </location>
</feature>
<evidence type="ECO:0000256" key="7">
    <source>
        <dbReference type="SAM" id="Phobius"/>
    </source>
</evidence>
<feature type="transmembrane region" description="Helical" evidence="7">
    <location>
        <begin position="321"/>
        <end position="345"/>
    </location>
</feature>
<evidence type="ECO:0000256" key="4">
    <source>
        <dbReference type="ARBA" id="ARBA00022692"/>
    </source>
</evidence>
<gene>
    <name evidence="8" type="ORF">UFOPK3752_01265</name>
    <name evidence="9" type="ORF">UFOPK4150_01977</name>
</gene>
<sequence length="424" mass="44565">MSLQQRRLREPTRVGVRDVLAVPEFRGIVFAQIASETGDQIARVALAFLVLAGTGSALLAAATFAVSFIPTVLGAALLGPVADRFSRRSLMLGADIGRALAVGLIGLLALPGTPLVLLFVLLLVAEMFTPLFDSARAASIPDVLGNPNLVPVGTGLTRSLSLANQAIGLVVGGLIVTLFSARVALFLDALSFVISYAVLAAFMRRRPSTLASTQSVGVLLADLREGWTLLMADRSRRALVLLGWGMALTLVAPEAVALAYAREQHQLDAWGGVLMASVITGAAVGSLLVVRRAMREQLDLTLPLAIAVCLPLLVTGLEPPVWLLVVLWSASGVAQAFLVPVMSFTTLLTPNVQRGRVIGIASGGFAACTALGYLITGLLADITSPAFAVVVMAVVGLTVVSLAFWRWPTRSLHADVRALEFDGY</sequence>
<dbReference type="AlphaFoldDB" id="A0A6J7SA98"/>
<dbReference type="EMBL" id="CAFBPU010000052">
    <property type="protein sequence ID" value="CAB5038254.1"/>
    <property type="molecule type" value="Genomic_DNA"/>
</dbReference>
<dbReference type="PANTHER" id="PTHR23513">
    <property type="entry name" value="INTEGRAL MEMBRANE EFFLUX PROTEIN-RELATED"/>
    <property type="match status" value="1"/>
</dbReference>
<name>A0A6J7SA98_9ZZZZ</name>
<dbReference type="GO" id="GO:0005886">
    <property type="term" value="C:plasma membrane"/>
    <property type="evidence" value="ECO:0007669"/>
    <property type="project" value="UniProtKB-SubCell"/>
</dbReference>
<dbReference type="InterPro" id="IPR010290">
    <property type="entry name" value="TM_effector"/>
</dbReference>
<dbReference type="PANTHER" id="PTHR23513:SF11">
    <property type="entry name" value="STAPHYLOFERRIN A TRANSPORTER"/>
    <property type="match status" value="1"/>
</dbReference>
<feature type="transmembrane region" description="Helical" evidence="7">
    <location>
        <begin position="297"/>
        <end position="315"/>
    </location>
</feature>
<proteinExistence type="predicted"/>
<feature type="transmembrane region" description="Helical" evidence="7">
    <location>
        <begin position="357"/>
        <end position="380"/>
    </location>
</feature>
<feature type="transmembrane region" description="Helical" evidence="7">
    <location>
        <begin position="99"/>
        <end position="124"/>
    </location>
</feature>
<feature type="transmembrane region" description="Helical" evidence="7">
    <location>
        <begin position="239"/>
        <end position="261"/>
    </location>
</feature>
<protein>
    <submittedName>
        <fullName evidence="9">Unannotated protein</fullName>
    </submittedName>
</protein>
<evidence type="ECO:0000256" key="3">
    <source>
        <dbReference type="ARBA" id="ARBA00022475"/>
    </source>
</evidence>
<feature type="transmembrane region" description="Helical" evidence="7">
    <location>
        <begin position="166"/>
        <end position="199"/>
    </location>
</feature>
<accession>A0A6J7SA98</accession>
<evidence type="ECO:0000313" key="9">
    <source>
        <dbReference type="EMBL" id="CAB5038254.1"/>
    </source>
</evidence>
<evidence type="ECO:0000256" key="1">
    <source>
        <dbReference type="ARBA" id="ARBA00004651"/>
    </source>
</evidence>
<organism evidence="9">
    <name type="scientific">freshwater metagenome</name>
    <dbReference type="NCBI Taxonomy" id="449393"/>
    <lineage>
        <taxon>unclassified sequences</taxon>
        <taxon>metagenomes</taxon>
        <taxon>ecological metagenomes</taxon>
    </lineage>
</organism>
<evidence type="ECO:0000256" key="5">
    <source>
        <dbReference type="ARBA" id="ARBA00022989"/>
    </source>
</evidence>
<keyword evidence="3" id="KW-1003">Cell membrane</keyword>
<feature type="transmembrane region" description="Helical" evidence="7">
    <location>
        <begin position="45"/>
        <end position="78"/>
    </location>
</feature>
<keyword evidence="5 7" id="KW-1133">Transmembrane helix</keyword>
<dbReference type="CDD" id="cd06173">
    <property type="entry name" value="MFS_MefA_like"/>
    <property type="match status" value="1"/>
</dbReference>
<dbReference type="InterPro" id="IPR036259">
    <property type="entry name" value="MFS_trans_sf"/>
</dbReference>
<keyword evidence="6 7" id="KW-0472">Membrane</keyword>
<dbReference type="SUPFAM" id="SSF103473">
    <property type="entry name" value="MFS general substrate transporter"/>
    <property type="match status" value="1"/>
</dbReference>
<dbReference type="Gene3D" id="1.20.1250.20">
    <property type="entry name" value="MFS general substrate transporter like domains"/>
    <property type="match status" value="1"/>
</dbReference>
<feature type="transmembrane region" description="Helical" evidence="7">
    <location>
        <begin position="267"/>
        <end position="290"/>
    </location>
</feature>
<comment type="subcellular location">
    <subcellularLocation>
        <location evidence="1">Cell membrane</location>
        <topology evidence="1">Multi-pass membrane protein</topology>
    </subcellularLocation>
</comment>
<reference evidence="9" key="1">
    <citation type="submission" date="2020-05" db="EMBL/GenBank/DDBJ databases">
        <authorList>
            <person name="Chiriac C."/>
            <person name="Salcher M."/>
            <person name="Ghai R."/>
            <person name="Kavagutti S V."/>
        </authorList>
    </citation>
    <scope>NUCLEOTIDE SEQUENCE</scope>
</reference>
<evidence type="ECO:0000256" key="6">
    <source>
        <dbReference type="ARBA" id="ARBA00023136"/>
    </source>
</evidence>
<evidence type="ECO:0000256" key="2">
    <source>
        <dbReference type="ARBA" id="ARBA00022448"/>
    </source>
</evidence>